<gene>
    <name evidence="1" type="ORF">V0288_19535</name>
</gene>
<evidence type="ECO:0000313" key="1">
    <source>
        <dbReference type="EMBL" id="MEG3439328.1"/>
    </source>
</evidence>
<evidence type="ECO:0000313" key="2">
    <source>
        <dbReference type="Proteomes" id="UP001328733"/>
    </source>
</evidence>
<name>A0AAW9QZP4_9CHRO</name>
<sequence length="84" mass="9365">MKVESIRQEQLDGTYETLTEVVFSGVDSLCILSRSMIRAIGRPGVDSDLEFLGSGDRWAMVWTYPRLSLEEVFGVIDGVLPARV</sequence>
<keyword evidence="2" id="KW-1185">Reference proteome</keyword>
<dbReference type="RefSeq" id="WP_332866814.1">
    <property type="nucleotide sequence ID" value="NZ_JBAFSM010000045.1"/>
</dbReference>
<protein>
    <submittedName>
        <fullName evidence="1">Uncharacterized protein</fullName>
    </submittedName>
</protein>
<proteinExistence type="predicted"/>
<reference evidence="1 2" key="1">
    <citation type="submission" date="2024-01" db="EMBL/GenBank/DDBJ databases">
        <title>Genomic insights into the taxonomy and metabolism of the cyanobacterium Pannus brasiliensis CCIBt3594.</title>
        <authorList>
            <person name="Machado M."/>
            <person name="Botero N.B."/>
            <person name="Andreote A.P.D."/>
            <person name="Feitosa A.M.T."/>
            <person name="Popin R."/>
            <person name="Sivonen K."/>
            <person name="Fiore M.F."/>
        </authorList>
    </citation>
    <scope>NUCLEOTIDE SEQUENCE [LARGE SCALE GENOMIC DNA]</scope>
    <source>
        <strain evidence="1 2">CCIBt3594</strain>
    </source>
</reference>
<accession>A0AAW9QZP4</accession>
<dbReference type="Proteomes" id="UP001328733">
    <property type="component" value="Unassembled WGS sequence"/>
</dbReference>
<dbReference type="EMBL" id="JBAFSM010000045">
    <property type="protein sequence ID" value="MEG3439328.1"/>
    <property type="molecule type" value="Genomic_DNA"/>
</dbReference>
<dbReference type="AlphaFoldDB" id="A0AAW9QZP4"/>
<organism evidence="1 2">
    <name type="scientific">Pannus brasiliensis CCIBt3594</name>
    <dbReference type="NCBI Taxonomy" id="1427578"/>
    <lineage>
        <taxon>Bacteria</taxon>
        <taxon>Bacillati</taxon>
        <taxon>Cyanobacteriota</taxon>
        <taxon>Cyanophyceae</taxon>
        <taxon>Oscillatoriophycideae</taxon>
        <taxon>Chroococcales</taxon>
        <taxon>Microcystaceae</taxon>
        <taxon>Pannus</taxon>
    </lineage>
</organism>
<comment type="caution">
    <text evidence="1">The sequence shown here is derived from an EMBL/GenBank/DDBJ whole genome shotgun (WGS) entry which is preliminary data.</text>
</comment>